<keyword evidence="2" id="KW-1185">Reference proteome</keyword>
<protein>
    <submittedName>
        <fullName evidence="1">Uncharacterized protein</fullName>
    </submittedName>
</protein>
<evidence type="ECO:0000313" key="2">
    <source>
        <dbReference type="Proteomes" id="UP000887013"/>
    </source>
</evidence>
<evidence type="ECO:0000313" key="1">
    <source>
        <dbReference type="EMBL" id="GFS67588.1"/>
    </source>
</evidence>
<dbReference type="EMBL" id="BMAW01048740">
    <property type="protein sequence ID" value="GFS67588.1"/>
    <property type="molecule type" value="Genomic_DNA"/>
</dbReference>
<proteinExistence type="predicted"/>
<reference evidence="1" key="1">
    <citation type="submission" date="2020-08" db="EMBL/GenBank/DDBJ databases">
        <title>Multicomponent nature underlies the extraordinary mechanical properties of spider dragline silk.</title>
        <authorList>
            <person name="Kono N."/>
            <person name="Nakamura H."/>
            <person name="Mori M."/>
            <person name="Yoshida Y."/>
            <person name="Ohtoshi R."/>
            <person name="Malay A.D."/>
            <person name="Moran D.A.P."/>
            <person name="Tomita M."/>
            <person name="Numata K."/>
            <person name="Arakawa K."/>
        </authorList>
    </citation>
    <scope>NUCLEOTIDE SEQUENCE</scope>
</reference>
<organism evidence="1 2">
    <name type="scientific">Nephila pilipes</name>
    <name type="common">Giant wood spider</name>
    <name type="synonym">Nephila maculata</name>
    <dbReference type="NCBI Taxonomy" id="299642"/>
    <lineage>
        <taxon>Eukaryota</taxon>
        <taxon>Metazoa</taxon>
        <taxon>Ecdysozoa</taxon>
        <taxon>Arthropoda</taxon>
        <taxon>Chelicerata</taxon>
        <taxon>Arachnida</taxon>
        <taxon>Araneae</taxon>
        <taxon>Araneomorphae</taxon>
        <taxon>Entelegynae</taxon>
        <taxon>Araneoidea</taxon>
        <taxon>Nephilidae</taxon>
        <taxon>Nephila</taxon>
    </lineage>
</organism>
<accession>A0A8X6J069</accession>
<dbReference type="AlphaFoldDB" id="A0A8X6J069"/>
<sequence>MRLHLSDGKIILTRYSSFSLSQSPITKASGEIDENFPMERENHRHRPTTIPNPFFAPLNHPIERDFIDSLTGVQPRENRVVFQFYEGLFTVIVSLHRENEKKKFQATYRRIFLIWRTSASSKKSKWSLERETQKGTRGGRRYKECRNSFRNKEKTGEAQISRYEWKWLRFTEIATRSKKVYRALFEHWLGEKDYRRFIFLQ</sequence>
<name>A0A8X6J069_NEPPI</name>
<dbReference type="Proteomes" id="UP000887013">
    <property type="component" value="Unassembled WGS sequence"/>
</dbReference>
<comment type="caution">
    <text evidence="1">The sequence shown here is derived from an EMBL/GenBank/DDBJ whole genome shotgun (WGS) entry which is preliminary data.</text>
</comment>
<gene>
    <name evidence="1" type="ORF">NPIL_235751</name>
</gene>